<evidence type="ECO:0000256" key="6">
    <source>
        <dbReference type="ARBA" id="ARBA00023098"/>
    </source>
</evidence>
<dbReference type="GO" id="GO:0005737">
    <property type="term" value="C:cytoplasm"/>
    <property type="evidence" value="ECO:0007669"/>
    <property type="project" value="UniProtKB-SubCell"/>
</dbReference>
<keyword evidence="1 8" id="KW-0444">Lipid biosynthesis</keyword>
<dbReference type="GO" id="GO:0006633">
    <property type="term" value="P:fatty acid biosynthetic process"/>
    <property type="evidence" value="ECO:0007669"/>
    <property type="project" value="UniProtKB-UniRule"/>
</dbReference>
<keyword evidence="2 8" id="KW-0808">Transferase</keyword>
<dbReference type="NCBIfam" id="TIGR00556">
    <property type="entry name" value="pantethn_trn"/>
    <property type="match status" value="1"/>
</dbReference>
<dbReference type="NCBIfam" id="NF011251">
    <property type="entry name" value="PRK14657.1"/>
    <property type="match status" value="1"/>
</dbReference>
<proteinExistence type="inferred from homology"/>
<evidence type="ECO:0000256" key="2">
    <source>
        <dbReference type="ARBA" id="ARBA00022679"/>
    </source>
</evidence>
<evidence type="ECO:0000256" key="7">
    <source>
        <dbReference type="ARBA" id="ARBA00023160"/>
    </source>
</evidence>
<dbReference type="HAMAP" id="MF_00101">
    <property type="entry name" value="AcpS"/>
    <property type="match status" value="1"/>
</dbReference>
<evidence type="ECO:0000256" key="4">
    <source>
        <dbReference type="ARBA" id="ARBA00022832"/>
    </source>
</evidence>
<organism evidence="10 11">
    <name type="scientific">Desulfovibrio legallii</name>
    <dbReference type="NCBI Taxonomy" id="571438"/>
    <lineage>
        <taxon>Bacteria</taxon>
        <taxon>Pseudomonadati</taxon>
        <taxon>Thermodesulfobacteriota</taxon>
        <taxon>Desulfovibrionia</taxon>
        <taxon>Desulfovibrionales</taxon>
        <taxon>Desulfovibrionaceae</taxon>
        <taxon>Desulfovibrio</taxon>
    </lineage>
</organism>
<feature type="domain" description="4'-phosphopantetheinyl transferase" evidence="9">
    <location>
        <begin position="4"/>
        <end position="98"/>
    </location>
</feature>
<dbReference type="GO" id="GO:0008897">
    <property type="term" value="F:holo-[acyl-carrier-protein] synthase activity"/>
    <property type="evidence" value="ECO:0007669"/>
    <property type="project" value="UniProtKB-UniRule"/>
</dbReference>
<gene>
    <name evidence="8" type="primary">acpS</name>
    <name evidence="10" type="ORF">SAMN05192586_11030</name>
</gene>
<dbReference type="Proteomes" id="UP000199355">
    <property type="component" value="Unassembled WGS sequence"/>
</dbReference>
<evidence type="ECO:0000256" key="5">
    <source>
        <dbReference type="ARBA" id="ARBA00022842"/>
    </source>
</evidence>
<dbReference type="RefSeq" id="WP_092153823.1">
    <property type="nucleotide sequence ID" value="NZ_FNBX01000010.1"/>
</dbReference>
<evidence type="ECO:0000256" key="3">
    <source>
        <dbReference type="ARBA" id="ARBA00022723"/>
    </source>
</evidence>
<comment type="function">
    <text evidence="8">Transfers the 4'-phosphopantetheine moiety from coenzyme A to a Ser of acyl-carrier-protein.</text>
</comment>
<dbReference type="InterPro" id="IPR008278">
    <property type="entry name" value="4-PPantetheinyl_Trfase_dom"/>
</dbReference>
<dbReference type="EC" id="2.7.8.7" evidence="8"/>
<dbReference type="OrthoDB" id="517356at2"/>
<keyword evidence="6 8" id="KW-0443">Lipid metabolism</keyword>
<dbReference type="AlphaFoldDB" id="A0A1G7MYM2"/>
<sequence length="123" mass="13564">MILGLGVDLADLNRIRRSYERFGRRFAEKILAPEELRCLPEAPVTYLAGRFAAKEAAVKALGTGFSQGIGPRQIEIRNTPEGKPELRFLGRAAERARALGVTRRHVSLSHDRTAAVALVVLED</sequence>
<keyword evidence="5 8" id="KW-0460">Magnesium</keyword>
<comment type="cofactor">
    <cofactor evidence="8">
        <name>Mg(2+)</name>
        <dbReference type="ChEBI" id="CHEBI:18420"/>
    </cofactor>
</comment>
<reference evidence="11" key="1">
    <citation type="submission" date="2016-10" db="EMBL/GenBank/DDBJ databases">
        <authorList>
            <person name="Varghese N."/>
            <person name="Submissions S."/>
        </authorList>
    </citation>
    <scope>NUCLEOTIDE SEQUENCE [LARGE SCALE GENOMIC DNA]</scope>
    <source>
        <strain evidence="11">KHC7</strain>
    </source>
</reference>
<comment type="subcellular location">
    <subcellularLocation>
        <location evidence="8">Cytoplasm</location>
    </subcellularLocation>
</comment>
<keyword evidence="3 8" id="KW-0479">Metal-binding</keyword>
<dbReference type="InterPro" id="IPR037143">
    <property type="entry name" value="4-PPantetheinyl_Trfase_dom_sf"/>
</dbReference>
<protein>
    <recommendedName>
        <fullName evidence="8">Holo-[acyl-carrier-protein] synthase</fullName>
        <shortName evidence="8">Holo-ACP synthase</shortName>
        <ecNumber evidence="8">2.7.8.7</ecNumber>
    </recommendedName>
    <alternativeName>
        <fullName evidence="8">4'-phosphopantetheinyl transferase AcpS</fullName>
    </alternativeName>
</protein>
<comment type="catalytic activity">
    <reaction evidence="8">
        <text>apo-[ACP] + CoA = holo-[ACP] + adenosine 3',5'-bisphosphate + H(+)</text>
        <dbReference type="Rhea" id="RHEA:12068"/>
        <dbReference type="Rhea" id="RHEA-COMP:9685"/>
        <dbReference type="Rhea" id="RHEA-COMP:9690"/>
        <dbReference type="ChEBI" id="CHEBI:15378"/>
        <dbReference type="ChEBI" id="CHEBI:29999"/>
        <dbReference type="ChEBI" id="CHEBI:57287"/>
        <dbReference type="ChEBI" id="CHEBI:58343"/>
        <dbReference type="ChEBI" id="CHEBI:64479"/>
        <dbReference type="EC" id="2.7.8.7"/>
    </reaction>
</comment>
<dbReference type="STRING" id="571438.SAMN05192586_11030"/>
<dbReference type="InterPro" id="IPR002582">
    <property type="entry name" value="ACPS"/>
</dbReference>
<feature type="binding site" evidence="8">
    <location>
        <position position="55"/>
    </location>
    <ligand>
        <name>Mg(2+)</name>
        <dbReference type="ChEBI" id="CHEBI:18420"/>
    </ligand>
</feature>
<dbReference type="EMBL" id="FNBX01000010">
    <property type="protein sequence ID" value="SDF66812.1"/>
    <property type="molecule type" value="Genomic_DNA"/>
</dbReference>
<dbReference type="GO" id="GO:0000287">
    <property type="term" value="F:magnesium ion binding"/>
    <property type="evidence" value="ECO:0007669"/>
    <property type="project" value="UniProtKB-UniRule"/>
</dbReference>
<keyword evidence="11" id="KW-1185">Reference proteome</keyword>
<comment type="similarity">
    <text evidence="8">Belongs to the P-Pant transferase superfamily. AcpS family.</text>
</comment>
<keyword evidence="4 8" id="KW-0276">Fatty acid metabolism</keyword>
<accession>A0A1G7MYM2</accession>
<keyword evidence="7 8" id="KW-0275">Fatty acid biosynthesis</keyword>
<dbReference type="SUPFAM" id="SSF56214">
    <property type="entry name" value="4'-phosphopantetheinyl transferase"/>
    <property type="match status" value="1"/>
</dbReference>
<evidence type="ECO:0000256" key="1">
    <source>
        <dbReference type="ARBA" id="ARBA00022516"/>
    </source>
</evidence>
<dbReference type="InterPro" id="IPR004568">
    <property type="entry name" value="Ppantetheine-prot_Trfase_dom"/>
</dbReference>
<evidence type="ECO:0000256" key="8">
    <source>
        <dbReference type="HAMAP-Rule" id="MF_00101"/>
    </source>
</evidence>
<evidence type="ECO:0000313" key="11">
    <source>
        <dbReference type="Proteomes" id="UP000199355"/>
    </source>
</evidence>
<keyword evidence="8" id="KW-0963">Cytoplasm</keyword>
<dbReference type="Gene3D" id="3.90.470.20">
    <property type="entry name" value="4'-phosphopantetheinyl transferase domain"/>
    <property type="match status" value="1"/>
</dbReference>
<name>A0A1G7MYM2_9BACT</name>
<feature type="binding site" evidence="8">
    <location>
        <position position="8"/>
    </location>
    <ligand>
        <name>Mg(2+)</name>
        <dbReference type="ChEBI" id="CHEBI:18420"/>
    </ligand>
</feature>
<evidence type="ECO:0000259" key="9">
    <source>
        <dbReference type="Pfam" id="PF01648"/>
    </source>
</evidence>
<dbReference type="Pfam" id="PF01648">
    <property type="entry name" value="ACPS"/>
    <property type="match status" value="1"/>
</dbReference>
<evidence type="ECO:0000313" key="10">
    <source>
        <dbReference type="EMBL" id="SDF66812.1"/>
    </source>
</evidence>
<dbReference type="NCBIfam" id="TIGR00516">
    <property type="entry name" value="acpS"/>
    <property type="match status" value="1"/>
</dbReference>